<feature type="transmembrane region" description="Helical" evidence="1">
    <location>
        <begin position="117"/>
        <end position="138"/>
    </location>
</feature>
<keyword evidence="1" id="KW-0472">Membrane</keyword>
<gene>
    <name evidence="3" type="ORF">BDP27DRAFT_64902</name>
</gene>
<dbReference type="OrthoDB" id="3263055at2759"/>
<sequence>MRVFVLFIIVLDFSHQGLICHTLYVYVITGYDKPDELKTVVWSLLVEVLVNGLIAFSVQSFLSWRIWRLSNSNIWLTAFVMTLVFSELGCITAYALIALTRIRTFVELAVHLKGLSIAVNVLAAAGDVLIASSLAYLLQTSKTGFRNSDTMINKLTLFAVNTGALTSICAMASLVSILVFPATFVYISFFFCMGRLYTNSLLATLNARAGIRALGGIHTSDEDQSFLDLEGDTSLLKRLGMMSSSVVSLGRKRVPEAIAMVATEAEPYLPPTPPNSPC</sequence>
<proteinExistence type="predicted"/>
<feature type="transmembrane region" description="Helical" evidence="1">
    <location>
        <begin position="186"/>
        <end position="205"/>
    </location>
</feature>
<comment type="caution">
    <text evidence="3">The sequence shown here is derived from an EMBL/GenBank/DDBJ whole genome shotgun (WGS) entry which is preliminary data.</text>
</comment>
<feature type="domain" description="DUF6534" evidence="2">
    <location>
        <begin position="123"/>
        <end position="209"/>
    </location>
</feature>
<dbReference type="AlphaFoldDB" id="A0A9P5PNI2"/>
<feature type="transmembrane region" description="Helical" evidence="1">
    <location>
        <begin position="158"/>
        <end position="180"/>
    </location>
</feature>
<keyword evidence="1" id="KW-1133">Transmembrane helix</keyword>
<organism evidence="3 4">
    <name type="scientific">Rhodocollybia butyracea</name>
    <dbReference type="NCBI Taxonomy" id="206335"/>
    <lineage>
        <taxon>Eukaryota</taxon>
        <taxon>Fungi</taxon>
        <taxon>Dikarya</taxon>
        <taxon>Basidiomycota</taxon>
        <taxon>Agaricomycotina</taxon>
        <taxon>Agaricomycetes</taxon>
        <taxon>Agaricomycetidae</taxon>
        <taxon>Agaricales</taxon>
        <taxon>Marasmiineae</taxon>
        <taxon>Omphalotaceae</taxon>
        <taxon>Rhodocollybia</taxon>
    </lineage>
</organism>
<dbReference type="EMBL" id="JADNRY010000106">
    <property type="protein sequence ID" value="KAF9065260.1"/>
    <property type="molecule type" value="Genomic_DNA"/>
</dbReference>
<accession>A0A9P5PNI2</accession>
<dbReference type="Pfam" id="PF20152">
    <property type="entry name" value="DUF6534"/>
    <property type="match status" value="1"/>
</dbReference>
<name>A0A9P5PNI2_9AGAR</name>
<keyword evidence="4" id="KW-1185">Reference proteome</keyword>
<feature type="transmembrane region" description="Helical" evidence="1">
    <location>
        <begin position="74"/>
        <end position="97"/>
    </location>
</feature>
<keyword evidence="1" id="KW-0812">Transmembrane</keyword>
<dbReference type="InterPro" id="IPR045339">
    <property type="entry name" value="DUF6534"/>
</dbReference>
<evidence type="ECO:0000259" key="2">
    <source>
        <dbReference type="Pfam" id="PF20152"/>
    </source>
</evidence>
<feature type="transmembrane region" description="Helical" evidence="1">
    <location>
        <begin position="40"/>
        <end position="62"/>
    </location>
</feature>
<dbReference type="PANTHER" id="PTHR40465">
    <property type="entry name" value="CHROMOSOME 1, WHOLE GENOME SHOTGUN SEQUENCE"/>
    <property type="match status" value="1"/>
</dbReference>
<dbReference type="Proteomes" id="UP000772434">
    <property type="component" value="Unassembled WGS sequence"/>
</dbReference>
<reference evidence="3" key="1">
    <citation type="submission" date="2020-11" db="EMBL/GenBank/DDBJ databases">
        <authorList>
            <consortium name="DOE Joint Genome Institute"/>
            <person name="Ahrendt S."/>
            <person name="Riley R."/>
            <person name="Andreopoulos W."/>
            <person name="Labutti K."/>
            <person name="Pangilinan J."/>
            <person name="Ruiz-Duenas F.J."/>
            <person name="Barrasa J.M."/>
            <person name="Sanchez-Garcia M."/>
            <person name="Camarero S."/>
            <person name="Miyauchi S."/>
            <person name="Serrano A."/>
            <person name="Linde D."/>
            <person name="Babiker R."/>
            <person name="Drula E."/>
            <person name="Ayuso-Fernandez I."/>
            <person name="Pacheco R."/>
            <person name="Padilla G."/>
            <person name="Ferreira P."/>
            <person name="Barriuso J."/>
            <person name="Kellner H."/>
            <person name="Castanera R."/>
            <person name="Alfaro M."/>
            <person name="Ramirez L."/>
            <person name="Pisabarro A.G."/>
            <person name="Kuo A."/>
            <person name="Tritt A."/>
            <person name="Lipzen A."/>
            <person name="He G."/>
            <person name="Yan M."/>
            <person name="Ng V."/>
            <person name="Cullen D."/>
            <person name="Martin F."/>
            <person name="Rosso M.-N."/>
            <person name="Henrissat B."/>
            <person name="Hibbett D."/>
            <person name="Martinez A.T."/>
            <person name="Grigoriev I.V."/>
        </authorList>
    </citation>
    <scope>NUCLEOTIDE SEQUENCE</scope>
    <source>
        <strain evidence="3">AH 40177</strain>
    </source>
</reference>
<evidence type="ECO:0000256" key="1">
    <source>
        <dbReference type="SAM" id="Phobius"/>
    </source>
</evidence>
<protein>
    <recommendedName>
        <fullName evidence="2">DUF6534 domain-containing protein</fullName>
    </recommendedName>
</protein>
<evidence type="ECO:0000313" key="3">
    <source>
        <dbReference type="EMBL" id="KAF9065260.1"/>
    </source>
</evidence>
<evidence type="ECO:0000313" key="4">
    <source>
        <dbReference type="Proteomes" id="UP000772434"/>
    </source>
</evidence>
<dbReference type="PANTHER" id="PTHR40465:SF1">
    <property type="entry name" value="DUF6534 DOMAIN-CONTAINING PROTEIN"/>
    <property type="match status" value="1"/>
</dbReference>